<dbReference type="InterPro" id="IPR037660">
    <property type="entry name" value="CCDC51"/>
</dbReference>
<sequence>MSFQKFLFNQKFHHLAFYAFKKYPHSNRKPFCVNRTVKITCHYCSSSSPSSQSKSEHLVGKEHEKKVEDWGDIIARWYKQYQDFVGISKVYEAQDKVSLYTNNLFEVQTRRRRLQKEVEDIHHQLLATHQRITKSELYSEDHYSLFEKARQLNGTLKTLQAQFVQTEEEERGIFTQLSTAIKYCHEQERTQSILISVVSATLGALITSVNNWVRIKEIKDHSTVLHKEIIDNTNNLHTVIANTMNSISNYSHSNESQEAVSSSEETLVKSVQTVVRNELKQILGHTESFNEGKNVNDVSYFKIAGSMFSGALVGIIITYNLLGGGGS</sequence>
<evidence type="ECO:0000313" key="1">
    <source>
        <dbReference type="EMBL" id="KAB7497131.1"/>
    </source>
</evidence>
<protein>
    <submittedName>
        <fullName evidence="1">Coiled-coil domain-containing protein 51</fullName>
    </submittedName>
</protein>
<dbReference type="EMBL" id="SEYY01020654">
    <property type="protein sequence ID" value="KAB7497131.1"/>
    <property type="molecule type" value="Genomic_DNA"/>
</dbReference>
<proteinExistence type="predicted"/>
<dbReference type="SUPFAM" id="SSF46589">
    <property type="entry name" value="tRNA-binding arm"/>
    <property type="match status" value="1"/>
</dbReference>
<dbReference type="EMBL" id="SEYY01000712">
    <property type="protein sequence ID" value="KAB7506645.1"/>
    <property type="molecule type" value="Genomic_DNA"/>
</dbReference>
<dbReference type="Proteomes" id="UP000326759">
    <property type="component" value="Unassembled WGS sequence"/>
</dbReference>
<dbReference type="OrthoDB" id="6381442at2759"/>
<organism evidence="1 3">
    <name type="scientific">Armadillidium nasatum</name>
    <dbReference type="NCBI Taxonomy" id="96803"/>
    <lineage>
        <taxon>Eukaryota</taxon>
        <taxon>Metazoa</taxon>
        <taxon>Ecdysozoa</taxon>
        <taxon>Arthropoda</taxon>
        <taxon>Crustacea</taxon>
        <taxon>Multicrustacea</taxon>
        <taxon>Malacostraca</taxon>
        <taxon>Eumalacostraca</taxon>
        <taxon>Peracarida</taxon>
        <taxon>Isopoda</taxon>
        <taxon>Oniscidea</taxon>
        <taxon>Crinocheta</taxon>
        <taxon>Armadillidiidae</taxon>
        <taxon>Armadillidium</taxon>
    </lineage>
</organism>
<comment type="caution">
    <text evidence="1">The sequence shown here is derived from an EMBL/GenBank/DDBJ whole genome shotgun (WGS) entry which is preliminary data.</text>
</comment>
<accession>A0A5N5SSG3</accession>
<reference evidence="1 3" key="1">
    <citation type="journal article" date="2019" name="PLoS Biol.">
        <title>Sex chromosomes control vertical transmission of feminizing Wolbachia symbionts in an isopod.</title>
        <authorList>
            <person name="Becking T."/>
            <person name="Chebbi M.A."/>
            <person name="Giraud I."/>
            <person name="Moumen B."/>
            <person name="Laverre T."/>
            <person name="Caubet Y."/>
            <person name="Peccoud J."/>
            <person name="Gilbert C."/>
            <person name="Cordaux R."/>
        </authorList>
    </citation>
    <scope>NUCLEOTIDE SEQUENCE [LARGE SCALE GENOMIC DNA]</scope>
    <source>
        <strain evidence="1">ANa2</strain>
        <tissue evidence="1">Whole body excluding digestive tract and cuticle</tissue>
    </source>
</reference>
<dbReference type="InterPro" id="IPR010978">
    <property type="entry name" value="tRNA-bd_arm"/>
</dbReference>
<dbReference type="GO" id="GO:0000166">
    <property type="term" value="F:nucleotide binding"/>
    <property type="evidence" value="ECO:0007669"/>
    <property type="project" value="InterPro"/>
</dbReference>
<evidence type="ECO:0000313" key="2">
    <source>
        <dbReference type="EMBL" id="KAB7506645.1"/>
    </source>
</evidence>
<name>A0A5N5SSG3_9CRUS</name>
<dbReference type="PANTHER" id="PTHR28624:SF1">
    <property type="entry name" value="MITOCHONDRIAL POTASSIUM CHANNEL"/>
    <property type="match status" value="1"/>
</dbReference>
<dbReference type="AlphaFoldDB" id="A0A5N5SSG3"/>
<gene>
    <name evidence="2" type="ORF">Anas_00668</name>
    <name evidence="1" type="ORF">Anas_08872</name>
</gene>
<evidence type="ECO:0000313" key="3">
    <source>
        <dbReference type="Proteomes" id="UP000326759"/>
    </source>
</evidence>
<dbReference type="PANTHER" id="PTHR28624">
    <property type="entry name" value="COILED-COIL DOMAIN-CONTAINING PROTEIN 51"/>
    <property type="match status" value="1"/>
</dbReference>
<keyword evidence="3" id="KW-1185">Reference proteome</keyword>